<proteinExistence type="predicted"/>
<gene>
    <name evidence="1" type="ORF">KIF53_09550</name>
</gene>
<organism evidence="1 2">
    <name type="scientific">Chromobacterium subtsugae</name>
    <dbReference type="NCBI Taxonomy" id="251747"/>
    <lineage>
        <taxon>Bacteria</taxon>
        <taxon>Pseudomonadati</taxon>
        <taxon>Pseudomonadota</taxon>
        <taxon>Betaproteobacteria</taxon>
        <taxon>Neisseriales</taxon>
        <taxon>Chromobacteriaceae</taxon>
        <taxon>Chromobacterium</taxon>
    </lineage>
</organism>
<dbReference type="Proteomes" id="UP000711178">
    <property type="component" value="Unassembled WGS sequence"/>
</dbReference>
<sequence>MSKSKKPESKLVNKLSKRLTPETDQQPMIRATSWQVYWQYDLASDDTECVGVVMKIADKLYWNLPSPDMLLAWPVAERQMLTSQLDALAYRLTTGALSAPMGMSLRNERESAGNNISEILAYLWRHGPALTLRKKKAHLPHDGEVGFFPEHDEVMHSQRGEALIPPTRGGETQPR</sequence>
<protein>
    <submittedName>
        <fullName evidence="1">Uncharacterized protein</fullName>
    </submittedName>
</protein>
<evidence type="ECO:0000313" key="1">
    <source>
        <dbReference type="EMBL" id="MBW8287868.1"/>
    </source>
</evidence>
<evidence type="ECO:0000313" key="2">
    <source>
        <dbReference type="Proteomes" id="UP000711178"/>
    </source>
</evidence>
<name>A0ABS7FCR5_9NEIS</name>
<dbReference type="GeneID" id="89687537"/>
<keyword evidence="2" id="KW-1185">Reference proteome</keyword>
<comment type="caution">
    <text evidence="1">The sequence shown here is derived from an EMBL/GenBank/DDBJ whole genome shotgun (WGS) entry which is preliminary data.</text>
</comment>
<reference evidence="1 2" key="1">
    <citation type="submission" date="2021-05" db="EMBL/GenBank/DDBJ databases">
        <title>Draft Whole Genome Sequencing Of Biosensor Chromobacterium violaceum Strain CV026 Reveals A Regulatory RNA In Chromobacterium violaceum Phenotype Regulatory Network.</title>
        <authorList>
            <person name="Hong K.W."/>
            <person name="Chan K.G."/>
            <person name="Chang C.-Y."/>
        </authorList>
    </citation>
    <scope>NUCLEOTIDE SEQUENCE [LARGE SCALE GENOMIC DNA]</scope>
    <source>
        <strain evidence="1 2">ATCC 31532</strain>
    </source>
</reference>
<dbReference type="RefSeq" id="WP_043581371.1">
    <property type="nucleotide sequence ID" value="NZ_CP142381.1"/>
</dbReference>
<dbReference type="EMBL" id="JAHDTB010000006">
    <property type="protein sequence ID" value="MBW8287868.1"/>
    <property type="molecule type" value="Genomic_DNA"/>
</dbReference>
<accession>A0ABS7FCR5</accession>